<dbReference type="OrthoDB" id="8673673at2"/>
<keyword evidence="2" id="KW-0560">Oxidoreductase</keyword>
<evidence type="ECO:0000313" key="2">
    <source>
        <dbReference type="EMBL" id="TLP37741.1"/>
    </source>
</evidence>
<dbReference type="Proteomes" id="UP000308901">
    <property type="component" value="Unassembled WGS sequence"/>
</dbReference>
<dbReference type="GO" id="GO:0016702">
    <property type="term" value="F:oxidoreductase activity, acting on single donors with incorporation of molecular oxygen, incorporation of two atoms of oxygen"/>
    <property type="evidence" value="ECO:0007669"/>
    <property type="project" value="UniProtKB-ARBA"/>
</dbReference>
<dbReference type="InterPro" id="IPR004183">
    <property type="entry name" value="Xdiol_dOase_suB"/>
</dbReference>
<dbReference type="RefSeq" id="WP_138152921.1">
    <property type="nucleotide sequence ID" value="NZ_VANU01000004.1"/>
</dbReference>
<dbReference type="NCBIfam" id="NF009902">
    <property type="entry name" value="PRK13365.1"/>
    <property type="match status" value="1"/>
</dbReference>
<keyword evidence="3" id="KW-1185">Reference proteome</keyword>
<gene>
    <name evidence="2" type="ORF">FDK22_10525</name>
</gene>
<evidence type="ECO:0000313" key="3">
    <source>
        <dbReference type="Proteomes" id="UP000308901"/>
    </source>
</evidence>
<evidence type="ECO:0000259" key="1">
    <source>
        <dbReference type="Pfam" id="PF02900"/>
    </source>
</evidence>
<accession>A0A5R8Y0G8</accession>
<dbReference type="Gene3D" id="3.40.830.10">
    <property type="entry name" value="LigB-like"/>
    <property type="match status" value="1"/>
</dbReference>
<dbReference type="NCBIfam" id="NF009901">
    <property type="entry name" value="PRK13364.1"/>
    <property type="match status" value="1"/>
</dbReference>
<dbReference type="NCBIfam" id="NF009903">
    <property type="entry name" value="PRK13366.1"/>
    <property type="match status" value="1"/>
</dbReference>
<name>A0A5R8Y0G8_9BACT</name>
<reference evidence="2 3" key="1">
    <citation type="submission" date="2019-05" db="EMBL/GenBank/DDBJ databases">
        <title>Arcobacter sp. nov., isolated from sea sediment.</title>
        <authorList>
            <person name="Kim W."/>
        </authorList>
    </citation>
    <scope>NUCLEOTIDE SEQUENCE [LARGE SCALE GENOMIC DNA]</scope>
    <source>
        <strain evidence="2 3">CAU 1517</strain>
    </source>
</reference>
<keyword evidence="2" id="KW-0223">Dioxygenase</keyword>
<dbReference type="Pfam" id="PF02900">
    <property type="entry name" value="LigB"/>
    <property type="match status" value="1"/>
</dbReference>
<organism evidence="2 3">
    <name type="scientific">Arcobacter arenosus</name>
    <dbReference type="NCBI Taxonomy" id="2576037"/>
    <lineage>
        <taxon>Bacteria</taxon>
        <taxon>Pseudomonadati</taxon>
        <taxon>Campylobacterota</taxon>
        <taxon>Epsilonproteobacteria</taxon>
        <taxon>Campylobacterales</taxon>
        <taxon>Arcobacteraceae</taxon>
        <taxon>Arcobacter</taxon>
    </lineage>
</organism>
<dbReference type="AlphaFoldDB" id="A0A5R8Y0G8"/>
<protein>
    <submittedName>
        <fullName evidence="2">Protocatechuate 3,4-dioxygenase</fullName>
    </submittedName>
</protein>
<comment type="caution">
    <text evidence="2">The sequence shown here is derived from an EMBL/GenBank/DDBJ whole genome shotgun (WGS) entry which is preliminary data.</text>
</comment>
<proteinExistence type="predicted"/>
<dbReference type="SUPFAM" id="SSF53213">
    <property type="entry name" value="LigB-like"/>
    <property type="match status" value="1"/>
</dbReference>
<sequence length="282" mass="31783">MAKIIGGIGTSHIPTIMLKMDNKEMTGPYWERFNEGIKPLRAWMKEKKPDVCIIVYNDHGSNFSLKNVIPFGLGIADEYLPADEGYGRRKVPTFKGDSALSCHLAEHFNEKEFDVAMSFELDVDHGFSVPASLAFGEDLEEWPCKFIPLYVGVVQYPQPKGNRCYNLGKAIREAIESYPEDINVAIMGTGGLSHQLQGPRAGLINVEYDTWWLDNLVKDPESIKDISLTELIRETGSEGAEAIMWLTMRGALTKEVNEVYRFMHVPISNTNYSLTILENKED</sequence>
<feature type="domain" description="Extradiol ring-cleavage dioxygenase class III enzyme subunit B" evidence="1">
    <location>
        <begin position="8"/>
        <end position="268"/>
    </location>
</feature>
<dbReference type="GO" id="GO:0008198">
    <property type="term" value="F:ferrous iron binding"/>
    <property type="evidence" value="ECO:0007669"/>
    <property type="project" value="InterPro"/>
</dbReference>
<dbReference type="EMBL" id="VANU01000004">
    <property type="protein sequence ID" value="TLP37741.1"/>
    <property type="molecule type" value="Genomic_DNA"/>
</dbReference>